<evidence type="ECO:0000256" key="4">
    <source>
        <dbReference type="ARBA" id="ARBA00022701"/>
    </source>
</evidence>
<organism evidence="8 9">
    <name type="scientific">Bemisia tabaci</name>
    <name type="common">Sweetpotato whitefly</name>
    <name type="synonym">Aleurodes tabaci</name>
    <dbReference type="NCBI Taxonomy" id="7038"/>
    <lineage>
        <taxon>Eukaryota</taxon>
        <taxon>Metazoa</taxon>
        <taxon>Ecdysozoa</taxon>
        <taxon>Arthropoda</taxon>
        <taxon>Hexapoda</taxon>
        <taxon>Insecta</taxon>
        <taxon>Pterygota</taxon>
        <taxon>Neoptera</taxon>
        <taxon>Paraneoptera</taxon>
        <taxon>Hemiptera</taxon>
        <taxon>Sternorrhyncha</taxon>
        <taxon>Aleyrodoidea</taxon>
        <taxon>Aleyrodidae</taxon>
        <taxon>Aleyrodinae</taxon>
        <taxon>Bemisia</taxon>
    </lineage>
</organism>
<keyword evidence="4" id="KW-0493">Microtubule</keyword>
<evidence type="ECO:0000259" key="6">
    <source>
        <dbReference type="Pfam" id="PF04130"/>
    </source>
</evidence>
<evidence type="ECO:0000313" key="9">
    <source>
        <dbReference type="Proteomes" id="UP001152759"/>
    </source>
</evidence>
<accession>A0A9P0A816</accession>
<keyword evidence="3" id="KW-0963">Cytoplasm</keyword>
<feature type="domain" description="Gamma tubulin complex component protein N-terminal" evidence="7">
    <location>
        <begin position="245"/>
        <end position="554"/>
    </location>
</feature>
<dbReference type="InterPro" id="IPR007259">
    <property type="entry name" value="GCP"/>
</dbReference>
<dbReference type="PANTHER" id="PTHR19302">
    <property type="entry name" value="GAMMA TUBULIN COMPLEX PROTEIN"/>
    <property type="match status" value="1"/>
</dbReference>
<dbReference type="GO" id="GO:0007020">
    <property type="term" value="P:microtubule nucleation"/>
    <property type="evidence" value="ECO:0007669"/>
    <property type="project" value="InterPro"/>
</dbReference>
<dbReference type="GO" id="GO:0031122">
    <property type="term" value="P:cytoplasmic microtubule organization"/>
    <property type="evidence" value="ECO:0007669"/>
    <property type="project" value="TreeGrafter"/>
</dbReference>
<dbReference type="GO" id="GO:0000922">
    <property type="term" value="C:spindle pole"/>
    <property type="evidence" value="ECO:0007669"/>
    <property type="project" value="InterPro"/>
</dbReference>
<dbReference type="InterPro" id="IPR042241">
    <property type="entry name" value="GCP_C_sf"/>
</dbReference>
<evidence type="ECO:0000256" key="5">
    <source>
        <dbReference type="ARBA" id="ARBA00023212"/>
    </source>
</evidence>
<dbReference type="GO" id="GO:0043015">
    <property type="term" value="F:gamma-tubulin binding"/>
    <property type="evidence" value="ECO:0007669"/>
    <property type="project" value="InterPro"/>
</dbReference>
<name>A0A9P0A816_BEMTA</name>
<dbReference type="OrthoDB" id="5860513at2759"/>
<reference evidence="8" key="1">
    <citation type="submission" date="2021-12" db="EMBL/GenBank/DDBJ databases">
        <authorList>
            <person name="King R."/>
        </authorList>
    </citation>
    <scope>NUCLEOTIDE SEQUENCE</scope>
</reference>
<dbReference type="GO" id="GO:0051225">
    <property type="term" value="P:spindle assembly"/>
    <property type="evidence" value="ECO:0007669"/>
    <property type="project" value="TreeGrafter"/>
</dbReference>
<gene>
    <name evidence="8" type="ORF">BEMITA_LOCUS5328</name>
</gene>
<dbReference type="GO" id="GO:0051011">
    <property type="term" value="F:microtubule minus-end binding"/>
    <property type="evidence" value="ECO:0007669"/>
    <property type="project" value="TreeGrafter"/>
</dbReference>
<comment type="similarity">
    <text evidence="2">Belongs to the TUBGCP family.</text>
</comment>
<sequence length="907" mass="104406">MSQPTDPVRRSQTTALSKQLCFLLTNKKDDEIFKKFILTLALHLKTEEISTSCCTAIFEKSKKQLSLIHSDADNAINEFETLFRKLSKVDSSDKQAVLAFLLKLSELIEAEQEASHSDSSLDFRNKVHTTQKRLMKDLPHNWLSRNSPAINYPSTAPLSFSSSNVQPIASSTVIAGKQSSQEPWKVSNIKNTTSSRNILLPDRTKKKTPISLDLNAGVRSVCLVNNLPVNHSVSYKTDVPEAVIIKELIFCFQGIEGQVIKHDPSSEGYIIDPKAKVTNVVAVLRLMELGYLHNVIKKFVESSQGKSSIQRGLVMSLREELMEFYKLVSRLHSEVTQDEEILVADTPMSEENLRVARTPHLESLTLRRLLLRTDAAFLRLMILVDLIEELKKCHGGKIISVIHRFSHYGYPELTPVFSRLLHTTTHSLLVLMSHWIVDGTLFDPFDEFFVAHNKLSQGVSSWDSQFILREEMIPDFISKEEAAYVLQAGRCIYFLNEICNEKTEVSKARRSFQQLENSGGDLLPMMEPFNSITELIERAHEESSKLVLDILCQKFNLYEHLHGLRKYMLLGQGDFIRYLMEMIEHKLDGSAHILYQHNLQSILETAIRSTNAQFDNIVILNSLIVKIMTPNDGDFGWDVFRLEYELNGPLATIFKKNEVEYSQLFNFLWNIKRLEYVLSKLWRNQSLINKSSILLTELKSVFVLSCSLISEMVHFIHQLQYYFLTEVLETQWHEFEQVVNKAGSLEEVVEAHDLFLRKIKSGLLQDRNSGSFNLHMSLVKDQILEVKTVQSRFIELVSDETERRLERQRIVAEVGTSIEEEMHNDKCLCEFVDKLKSIKAQFSIISKSYQEFLRKLLLDLSKHPLIEVQMLSSRIDFNEFYKKNDSQLSESIKLSSRKERFQTFDEL</sequence>
<keyword evidence="9" id="KW-1185">Reference proteome</keyword>
<evidence type="ECO:0008006" key="10">
    <source>
        <dbReference type="Google" id="ProtNLM"/>
    </source>
</evidence>
<evidence type="ECO:0000256" key="3">
    <source>
        <dbReference type="ARBA" id="ARBA00022490"/>
    </source>
</evidence>
<dbReference type="EMBL" id="OU963864">
    <property type="protein sequence ID" value="CAH0386178.1"/>
    <property type="molecule type" value="Genomic_DNA"/>
</dbReference>
<evidence type="ECO:0000256" key="1">
    <source>
        <dbReference type="ARBA" id="ARBA00004245"/>
    </source>
</evidence>
<dbReference type="PANTHER" id="PTHR19302:SF14">
    <property type="entry name" value="GAMMA-TUBULIN COMPLEX COMPONENT 3"/>
    <property type="match status" value="1"/>
</dbReference>
<dbReference type="AlphaFoldDB" id="A0A9P0A816"/>
<evidence type="ECO:0000256" key="2">
    <source>
        <dbReference type="ARBA" id="ARBA00010337"/>
    </source>
</evidence>
<keyword evidence="5" id="KW-0206">Cytoskeleton</keyword>
<dbReference type="Pfam" id="PF17681">
    <property type="entry name" value="GCP_N_terminal"/>
    <property type="match status" value="1"/>
</dbReference>
<dbReference type="InterPro" id="IPR041470">
    <property type="entry name" value="GCP_N"/>
</dbReference>
<dbReference type="Proteomes" id="UP001152759">
    <property type="component" value="Chromosome 3"/>
</dbReference>
<comment type="subcellular location">
    <subcellularLocation>
        <location evidence="1">Cytoplasm</location>
        <location evidence="1">Cytoskeleton</location>
    </subcellularLocation>
</comment>
<dbReference type="GO" id="GO:0005874">
    <property type="term" value="C:microtubule"/>
    <property type="evidence" value="ECO:0007669"/>
    <property type="project" value="UniProtKB-KW"/>
</dbReference>
<dbReference type="Pfam" id="PF04130">
    <property type="entry name" value="GCP_C_terminal"/>
    <property type="match status" value="1"/>
</dbReference>
<protein>
    <recommendedName>
        <fullName evidence="10">Gamma-tubulin complex component</fullName>
    </recommendedName>
</protein>
<dbReference type="KEGG" id="btab:109044248"/>
<dbReference type="InterPro" id="IPR040457">
    <property type="entry name" value="GCP_C"/>
</dbReference>
<proteinExistence type="inferred from homology"/>
<dbReference type="GO" id="GO:0000930">
    <property type="term" value="C:gamma-tubulin complex"/>
    <property type="evidence" value="ECO:0007669"/>
    <property type="project" value="TreeGrafter"/>
</dbReference>
<evidence type="ECO:0000259" key="7">
    <source>
        <dbReference type="Pfam" id="PF17681"/>
    </source>
</evidence>
<feature type="domain" description="Gamma tubulin complex component C-terminal" evidence="6">
    <location>
        <begin position="557"/>
        <end position="881"/>
    </location>
</feature>
<dbReference type="GO" id="GO:0000278">
    <property type="term" value="P:mitotic cell cycle"/>
    <property type="evidence" value="ECO:0007669"/>
    <property type="project" value="TreeGrafter"/>
</dbReference>
<dbReference type="GO" id="GO:0051321">
    <property type="term" value="P:meiotic cell cycle"/>
    <property type="evidence" value="ECO:0007669"/>
    <property type="project" value="TreeGrafter"/>
</dbReference>
<dbReference type="Gene3D" id="1.20.120.1900">
    <property type="entry name" value="Gamma-tubulin complex, C-terminal domain"/>
    <property type="match status" value="1"/>
</dbReference>
<evidence type="ECO:0000313" key="8">
    <source>
        <dbReference type="EMBL" id="CAH0386178.1"/>
    </source>
</evidence>